<dbReference type="EMBL" id="CP002480">
    <property type="protein sequence ID" value="ADW68927.1"/>
    <property type="molecule type" value="Genomic_DNA"/>
</dbReference>
<evidence type="ECO:0000256" key="2">
    <source>
        <dbReference type="ARBA" id="ARBA00022801"/>
    </source>
</evidence>
<organism evidence="4">
    <name type="scientific">Granulicella tundricola (strain ATCC BAA-1859 / DSM 23138 / MP5ACTX9)</name>
    <dbReference type="NCBI Taxonomy" id="1198114"/>
    <lineage>
        <taxon>Bacteria</taxon>
        <taxon>Pseudomonadati</taxon>
        <taxon>Acidobacteriota</taxon>
        <taxon>Terriglobia</taxon>
        <taxon>Terriglobales</taxon>
        <taxon>Acidobacteriaceae</taxon>
        <taxon>Granulicella</taxon>
    </lineage>
</organism>
<name>E8X031_GRATM</name>
<dbReference type="STRING" id="1198114.AciX9_1881"/>
<accession>E8X031</accession>
<dbReference type="eggNOG" id="ENOG502Z8G5">
    <property type="taxonomic scope" value="Bacteria"/>
</dbReference>
<dbReference type="InterPro" id="IPR004947">
    <property type="entry name" value="DNase_II"/>
</dbReference>
<reference evidence="4" key="1">
    <citation type="submission" date="2011-01" db="EMBL/GenBank/DDBJ databases">
        <title>Complete sequence of chromosome of Acidobacterium sp. MP5ACTX9.</title>
        <authorList>
            <consortium name="US DOE Joint Genome Institute"/>
            <person name="Lucas S."/>
            <person name="Copeland A."/>
            <person name="Lapidus A."/>
            <person name="Cheng J.-F."/>
            <person name="Goodwin L."/>
            <person name="Pitluck S."/>
            <person name="Teshima H."/>
            <person name="Detter J.C."/>
            <person name="Han C."/>
            <person name="Tapia R."/>
            <person name="Land M."/>
            <person name="Hauser L."/>
            <person name="Kyrpides N."/>
            <person name="Ivanova N."/>
            <person name="Ovchinnikova G."/>
            <person name="Pagani I."/>
            <person name="Rawat S.R."/>
            <person name="Mannisto M."/>
            <person name="Haggblom M.M."/>
            <person name="Woyke T."/>
        </authorList>
    </citation>
    <scope>NUCLEOTIDE SEQUENCE [LARGE SCALE GENOMIC DNA]</scope>
    <source>
        <strain evidence="4">MP5ACTX9</strain>
    </source>
</reference>
<dbReference type="OrthoDB" id="8878537at2"/>
<dbReference type="GO" id="GO:0004531">
    <property type="term" value="F:deoxyribonuclease II activity"/>
    <property type="evidence" value="ECO:0007669"/>
    <property type="project" value="InterPro"/>
</dbReference>
<dbReference type="Proteomes" id="UP000000343">
    <property type="component" value="Chromosome"/>
</dbReference>
<protein>
    <submittedName>
        <fullName evidence="3">Deoxyribonuclease II</fullName>
    </submittedName>
</protein>
<dbReference type="Pfam" id="PF03265">
    <property type="entry name" value="DNase_II"/>
    <property type="match status" value="1"/>
</dbReference>
<dbReference type="PaxDb" id="1198114-AciX9_1881"/>
<dbReference type="KEGG" id="acm:AciX9_1881"/>
<dbReference type="PANTHER" id="PTHR10858">
    <property type="entry name" value="DEOXYRIBONUCLEASE II"/>
    <property type="match status" value="1"/>
</dbReference>
<evidence type="ECO:0000313" key="4">
    <source>
        <dbReference type="Proteomes" id="UP000000343"/>
    </source>
</evidence>
<dbReference type="HOGENOM" id="CLU_609603_0_0_0"/>
<sequence length="472" mass="48166">MAPAKVTKTASGTGTGGSLVRKLGPAAPILLAASSLLFPLHHPAPGAKGPVKTVAVPGAGGSASAAGNTLAGLNCGGTGKTACAQPYPLLAAGHPVDWFFVFKLNAQAFPGCAGGDTRTCPFGGTKQDSDKYAHFSQQFVYASSEAHTLQTGGNECLGTTEQDPVGATYDEIYNGSYHYVVWNDQPYGDPTKPCGVGDSCSSAWAHSKGMLAWNDAGEGMVMQVSTPEWPLSGSAKHARAAGGTLGCLEKDNDVEVSQHFFALRLTEPDLELVLAGLDNASIATDTTNLQVVNNGGPARVSALVSGLVTGPKGTGVVTGMLSTGVEMISKPGKLQVPPWQMVSAELGGVSLHVANWWTLPDIIPNTTASTPIHCWDSSLGPSGAVVSATAGVWNKTSFGLLGGSNPNGNHAKVGVSTSGPAPYVIFGDMNQEGSLNGPDCSPSQNGRGGTFYVMQDADLHTSVSGLLGATAN</sequence>
<evidence type="ECO:0000313" key="3">
    <source>
        <dbReference type="EMBL" id="ADW68927.1"/>
    </source>
</evidence>
<evidence type="ECO:0000256" key="1">
    <source>
        <dbReference type="ARBA" id="ARBA00007527"/>
    </source>
</evidence>
<dbReference type="AlphaFoldDB" id="E8X031"/>
<gene>
    <name evidence="3" type="ordered locus">AciX9_1881</name>
</gene>
<dbReference type="PANTHER" id="PTHR10858:SF23">
    <property type="entry name" value="DEOXYRIBONUCLEASE II"/>
    <property type="match status" value="1"/>
</dbReference>
<proteinExistence type="inferred from homology"/>
<comment type="similarity">
    <text evidence="1">Belongs to the DNase II family.</text>
</comment>
<keyword evidence="2" id="KW-0378">Hydrolase</keyword>
<keyword evidence="4" id="KW-1185">Reference proteome</keyword>
<dbReference type="RefSeq" id="WP_013580246.1">
    <property type="nucleotide sequence ID" value="NC_015064.1"/>
</dbReference>